<dbReference type="Gene3D" id="2.40.128.130">
    <property type="entry name" value="Autotransporter beta-domain"/>
    <property type="match status" value="1"/>
</dbReference>
<dbReference type="PROSITE" id="PS51208">
    <property type="entry name" value="AUTOTRANSPORTER"/>
    <property type="match status" value="1"/>
</dbReference>
<dbReference type="Pfam" id="PF03797">
    <property type="entry name" value="Autotransporter"/>
    <property type="match status" value="1"/>
</dbReference>
<feature type="chain" id="PRO_5045203767" evidence="1">
    <location>
        <begin position="26"/>
        <end position="297"/>
    </location>
</feature>
<dbReference type="EMBL" id="JACSQG010000002">
    <property type="protein sequence ID" value="MBD7976774.1"/>
    <property type="molecule type" value="Genomic_DNA"/>
</dbReference>
<comment type="caution">
    <text evidence="3">The sequence shown here is derived from an EMBL/GenBank/DDBJ whole genome shotgun (WGS) entry which is preliminary data.</text>
</comment>
<name>A0ABR8TMA5_9PSED</name>
<organism evidence="3 4">
    <name type="scientific">Serpens gallinarum</name>
    <dbReference type="NCBI Taxonomy" id="2763075"/>
    <lineage>
        <taxon>Bacteria</taxon>
        <taxon>Pseudomonadati</taxon>
        <taxon>Pseudomonadota</taxon>
        <taxon>Gammaproteobacteria</taxon>
        <taxon>Pseudomonadales</taxon>
        <taxon>Pseudomonadaceae</taxon>
        <taxon>Pseudomonas</taxon>
    </lineage>
</organism>
<sequence length="297" mass="32229">MSAFNCFRTNLLVLTAIGATFSAQAFGATATSGNAPVWVQMLYSDASQKQRTGLQGYDASTRGVGVGFDTALSNQWKLGLTYRRLTTDVNLADNETDIESQFVTLQSSFEQESFFVVGGISYGRSDHESKRRIAYNLSKAAYDSAQLGLNATAGYRYALQGSVIIEPRLAARYARIDTDEIRGTGYAAGERRHEVGELGAGLRWVGSFDLGPGSMVQQIRLMGYRDLVADQSGTTALLLLGNTPLVTTGNKPKRNSYEVGLGADYRLGALSLGLSWDYVGKSAYSSDTFIAKARYDF</sequence>
<dbReference type="Proteomes" id="UP000611945">
    <property type="component" value="Unassembled WGS sequence"/>
</dbReference>
<dbReference type="SMART" id="SM00869">
    <property type="entry name" value="Autotransporter"/>
    <property type="match status" value="1"/>
</dbReference>
<proteinExistence type="predicted"/>
<dbReference type="NCBIfam" id="TIGR01414">
    <property type="entry name" value="autotrans_barl"/>
    <property type="match status" value="1"/>
</dbReference>
<keyword evidence="1" id="KW-0732">Signal</keyword>
<protein>
    <submittedName>
        <fullName evidence="3">Autotransporter outer membrane beta-barrel domain-containing protein</fullName>
    </submittedName>
</protein>
<evidence type="ECO:0000256" key="1">
    <source>
        <dbReference type="SAM" id="SignalP"/>
    </source>
</evidence>
<dbReference type="RefSeq" id="WP_251835551.1">
    <property type="nucleotide sequence ID" value="NZ_JACSQG010000002.1"/>
</dbReference>
<dbReference type="SUPFAM" id="SSF103515">
    <property type="entry name" value="Autotransporter"/>
    <property type="match status" value="1"/>
</dbReference>
<feature type="domain" description="Autotransporter" evidence="2">
    <location>
        <begin position="30"/>
        <end position="297"/>
    </location>
</feature>
<gene>
    <name evidence="3" type="ORF">H9642_06170</name>
</gene>
<dbReference type="InterPro" id="IPR006315">
    <property type="entry name" value="OM_autotransptr_brl_dom"/>
</dbReference>
<dbReference type="InterPro" id="IPR036709">
    <property type="entry name" value="Autotransporte_beta_dom_sf"/>
</dbReference>
<evidence type="ECO:0000259" key="2">
    <source>
        <dbReference type="PROSITE" id="PS51208"/>
    </source>
</evidence>
<evidence type="ECO:0000313" key="4">
    <source>
        <dbReference type="Proteomes" id="UP000611945"/>
    </source>
</evidence>
<keyword evidence="4" id="KW-1185">Reference proteome</keyword>
<reference evidence="3 4" key="1">
    <citation type="submission" date="2020-08" db="EMBL/GenBank/DDBJ databases">
        <title>A Genomic Blueprint of the Chicken Gut Microbiome.</title>
        <authorList>
            <person name="Gilroy R."/>
            <person name="Ravi A."/>
            <person name="Getino M."/>
            <person name="Pursley I."/>
            <person name="Horton D.L."/>
            <person name="Alikhan N.-F."/>
            <person name="Baker D."/>
            <person name="Gharbi K."/>
            <person name="Hall N."/>
            <person name="Watson M."/>
            <person name="Adriaenssens E.M."/>
            <person name="Foster-Nyarko E."/>
            <person name="Jarju S."/>
            <person name="Secka A."/>
            <person name="Antonio M."/>
            <person name="Oren A."/>
            <person name="Chaudhuri R."/>
            <person name="La Ragione R.M."/>
            <person name="Hildebrand F."/>
            <person name="Pallen M.J."/>
        </authorList>
    </citation>
    <scope>NUCLEOTIDE SEQUENCE [LARGE SCALE GENOMIC DNA]</scope>
    <source>
        <strain evidence="3 4">Sa2CUA2</strain>
    </source>
</reference>
<dbReference type="InterPro" id="IPR005546">
    <property type="entry name" value="Autotransporte_beta"/>
</dbReference>
<accession>A0ABR8TMA5</accession>
<feature type="signal peptide" evidence="1">
    <location>
        <begin position="1"/>
        <end position="25"/>
    </location>
</feature>
<evidence type="ECO:0000313" key="3">
    <source>
        <dbReference type="EMBL" id="MBD7976774.1"/>
    </source>
</evidence>